<comment type="caution">
    <text evidence="1">The sequence shown here is derived from an EMBL/GenBank/DDBJ whole genome shotgun (WGS) entry which is preliminary data.</text>
</comment>
<name>A0ACC1M5G6_9FUNG</name>
<keyword evidence="2" id="KW-1185">Reference proteome</keyword>
<feature type="non-terminal residue" evidence="1">
    <location>
        <position position="1"/>
    </location>
</feature>
<proteinExistence type="predicted"/>
<reference evidence="1" key="1">
    <citation type="submission" date="2022-07" db="EMBL/GenBank/DDBJ databases">
        <title>Phylogenomic reconstructions and comparative analyses of Kickxellomycotina fungi.</title>
        <authorList>
            <person name="Reynolds N.K."/>
            <person name="Stajich J.E."/>
            <person name="Barry K."/>
            <person name="Grigoriev I.V."/>
            <person name="Crous P."/>
            <person name="Smith M.E."/>
        </authorList>
    </citation>
    <scope>NUCLEOTIDE SEQUENCE</scope>
    <source>
        <strain evidence="1">CBS 190363</strain>
    </source>
</reference>
<protein>
    <submittedName>
        <fullName evidence="1">Uncharacterized protein</fullName>
    </submittedName>
</protein>
<evidence type="ECO:0000313" key="1">
    <source>
        <dbReference type="EMBL" id="KAJ2896747.1"/>
    </source>
</evidence>
<evidence type="ECO:0000313" key="2">
    <source>
        <dbReference type="Proteomes" id="UP001139981"/>
    </source>
</evidence>
<dbReference type="EMBL" id="JANBVB010000172">
    <property type="protein sequence ID" value="KAJ2896747.1"/>
    <property type="molecule type" value="Genomic_DNA"/>
</dbReference>
<gene>
    <name evidence="1" type="ORF">IWW38_001935</name>
</gene>
<accession>A0ACC1M5G6</accession>
<feature type="non-terminal residue" evidence="1">
    <location>
        <position position="170"/>
    </location>
</feature>
<dbReference type="Proteomes" id="UP001139981">
    <property type="component" value="Unassembled WGS sequence"/>
</dbReference>
<sequence>QSFYAKVRQLVNGDVDAALQSADLVLEMSLYCSVQEHFYLVTIGVVAMPKSEDGETKVFASTQIPTGVQMVVAEILGLPAVRVVCRVKRMGSGKESRSVLIAAFDALGATGKRARSFTLRVKIVGADANGRDGYVLPFPTFLYLVGAYDQVGEVRKGINALISCLYPEDG</sequence>
<organism evidence="1 2">
    <name type="scientific">Coemansia aciculifera</name>
    <dbReference type="NCBI Taxonomy" id="417176"/>
    <lineage>
        <taxon>Eukaryota</taxon>
        <taxon>Fungi</taxon>
        <taxon>Fungi incertae sedis</taxon>
        <taxon>Zoopagomycota</taxon>
        <taxon>Kickxellomycotina</taxon>
        <taxon>Kickxellomycetes</taxon>
        <taxon>Kickxellales</taxon>
        <taxon>Kickxellaceae</taxon>
        <taxon>Coemansia</taxon>
    </lineage>
</organism>